<evidence type="ECO:0000313" key="2">
    <source>
        <dbReference type="Proteomes" id="UP001159363"/>
    </source>
</evidence>
<organism evidence="1 2">
    <name type="scientific">Dryococelus australis</name>
    <dbReference type="NCBI Taxonomy" id="614101"/>
    <lineage>
        <taxon>Eukaryota</taxon>
        <taxon>Metazoa</taxon>
        <taxon>Ecdysozoa</taxon>
        <taxon>Arthropoda</taxon>
        <taxon>Hexapoda</taxon>
        <taxon>Insecta</taxon>
        <taxon>Pterygota</taxon>
        <taxon>Neoptera</taxon>
        <taxon>Polyneoptera</taxon>
        <taxon>Phasmatodea</taxon>
        <taxon>Verophasmatodea</taxon>
        <taxon>Anareolatae</taxon>
        <taxon>Phasmatidae</taxon>
        <taxon>Eurycanthinae</taxon>
        <taxon>Dryococelus</taxon>
    </lineage>
</organism>
<comment type="caution">
    <text evidence="1">The sequence shown here is derived from an EMBL/GenBank/DDBJ whole genome shotgun (WGS) entry which is preliminary data.</text>
</comment>
<dbReference type="EMBL" id="JARBHB010000005">
    <property type="protein sequence ID" value="KAJ8884502.1"/>
    <property type="molecule type" value="Genomic_DNA"/>
</dbReference>
<reference evidence="1 2" key="1">
    <citation type="submission" date="2023-02" db="EMBL/GenBank/DDBJ databases">
        <title>LHISI_Scaffold_Assembly.</title>
        <authorList>
            <person name="Stuart O.P."/>
            <person name="Cleave R."/>
            <person name="Magrath M.J.L."/>
            <person name="Mikheyev A.S."/>
        </authorList>
    </citation>
    <scope>NUCLEOTIDE SEQUENCE [LARGE SCALE GENOMIC DNA]</scope>
    <source>
        <strain evidence="1">Daus_M_001</strain>
        <tissue evidence="1">Leg muscle</tissue>
    </source>
</reference>
<evidence type="ECO:0000313" key="1">
    <source>
        <dbReference type="EMBL" id="KAJ8884502.1"/>
    </source>
</evidence>
<accession>A0ABQ9HJH6</accession>
<name>A0ABQ9HJH6_9NEOP</name>
<sequence>MTLKAMLCGKIRWLEIFKLRINIITHSKITKTRGYIYSTTIVLVYSHVLEMKVERGAVISAISYDIYRQHFSNNIIQNTNIRLRSYRYRGRVATKWYRNSKK</sequence>
<proteinExistence type="predicted"/>
<keyword evidence="2" id="KW-1185">Reference proteome</keyword>
<dbReference type="Proteomes" id="UP001159363">
    <property type="component" value="Chromosome 4"/>
</dbReference>
<protein>
    <submittedName>
        <fullName evidence="1">Uncharacterized protein</fullName>
    </submittedName>
</protein>
<gene>
    <name evidence="1" type="ORF">PR048_016359</name>
</gene>